<keyword evidence="1" id="KW-0472">Membrane</keyword>
<reference evidence="3 4" key="1">
    <citation type="submission" date="2019-07" db="EMBL/GenBank/DDBJ databases">
        <title>Rhodotorula toruloides NBRC10032 genome sequencing.</title>
        <authorList>
            <person name="Shida Y."/>
            <person name="Takaku H."/>
            <person name="Ogasawara W."/>
            <person name="Mori K."/>
        </authorList>
    </citation>
    <scope>NUCLEOTIDE SEQUENCE [LARGE SCALE GENOMIC DNA]</scope>
    <source>
        <strain evidence="3 4">NBRC10032</strain>
    </source>
</reference>
<evidence type="ECO:0000256" key="1">
    <source>
        <dbReference type="SAM" id="Phobius"/>
    </source>
</evidence>
<dbReference type="GO" id="GO:0004029">
    <property type="term" value="F:aldehyde dehydrogenase (NAD+) activity"/>
    <property type="evidence" value="ECO:0007669"/>
    <property type="project" value="TreeGrafter"/>
</dbReference>
<organism evidence="3 4">
    <name type="scientific">Rhodotorula toruloides</name>
    <name type="common">Yeast</name>
    <name type="synonym">Rhodosporidium toruloides</name>
    <dbReference type="NCBI Taxonomy" id="5286"/>
    <lineage>
        <taxon>Eukaryota</taxon>
        <taxon>Fungi</taxon>
        <taxon>Dikarya</taxon>
        <taxon>Basidiomycota</taxon>
        <taxon>Pucciniomycotina</taxon>
        <taxon>Microbotryomycetes</taxon>
        <taxon>Sporidiobolales</taxon>
        <taxon>Sporidiobolaceae</taxon>
        <taxon>Rhodotorula</taxon>
    </lineage>
</organism>
<gene>
    <name evidence="3" type="ORF">Rt10032_c04g2034</name>
</gene>
<feature type="domain" description="NmrA-like" evidence="2">
    <location>
        <begin position="6"/>
        <end position="75"/>
    </location>
</feature>
<protein>
    <submittedName>
        <fullName evidence="3">NmrA-like domain containing protein</fullName>
    </submittedName>
</protein>
<proteinExistence type="predicted"/>
<feature type="transmembrane region" description="Helical" evidence="1">
    <location>
        <begin position="6"/>
        <end position="22"/>
    </location>
</feature>
<dbReference type="Pfam" id="PF05368">
    <property type="entry name" value="NmrA"/>
    <property type="match status" value="1"/>
</dbReference>
<dbReference type="PANTHER" id="PTHR48079:SF6">
    <property type="entry name" value="NAD(P)-BINDING DOMAIN-CONTAINING PROTEIN-RELATED"/>
    <property type="match status" value="1"/>
</dbReference>
<dbReference type="PANTHER" id="PTHR48079">
    <property type="entry name" value="PROTEIN YEEZ"/>
    <property type="match status" value="1"/>
</dbReference>
<dbReference type="OrthoDB" id="10262413at2759"/>
<accession>A0A511KCC1</accession>
<dbReference type="InterPro" id="IPR036291">
    <property type="entry name" value="NAD(P)-bd_dom_sf"/>
</dbReference>
<sequence>MSKSLFILGTGFIGGSVLVGLLKKGEYKISALCRDEKKVDKLREMGVRPVMGELSDDEVISREAATSDIIMHVATADDLPSVKSILKGLSQRSSSRPPAIYIHTSGTGVLTTPHPEDMIFNDKDQAKFDKEIPDDAPHRNVDLTIKDAVDNKKVNAKIAIMLPPLIYGIGTGRVFLFFPSSVTFASPALPCLTLLQLDTRRPFNQISMQIPWWLQESVKNNKVVRYGPKKRWNNINIRNLVPAYLTLLSHLEQSDTIKTLYHIAETAEHEWGDVGTAMHKVLTDKGLISGGIEDKEEASQELAGVGSQSRAKSELLHQFGWKVGNEKSIIESMSDEIDLMRKLGQL</sequence>
<dbReference type="Proteomes" id="UP000321518">
    <property type="component" value="Unassembled WGS sequence"/>
</dbReference>
<evidence type="ECO:0000259" key="2">
    <source>
        <dbReference type="Pfam" id="PF05368"/>
    </source>
</evidence>
<dbReference type="AlphaFoldDB" id="A0A511KCC1"/>
<evidence type="ECO:0000313" key="4">
    <source>
        <dbReference type="Proteomes" id="UP000321518"/>
    </source>
</evidence>
<name>A0A511KCC1_RHOTO</name>
<keyword evidence="1" id="KW-0812">Transmembrane</keyword>
<dbReference type="SUPFAM" id="SSF51735">
    <property type="entry name" value="NAD(P)-binding Rossmann-fold domains"/>
    <property type="match status" value="1"/>
</dbReference>
<dbReference type="InterPro" id="IPR008030">
    <property type="entry name" value="NmrA-like"/>
</dbReference>
<comment type="caution">
    <text evidence="3">The sequence shown here is derived from an EMBL/GenBank/DDBJ whole genome shotgun (WGS) entry which is preliminary data.</text>
</comment>
<dbReference type="EMBL" id="BJWK01000004">
    <property type="protein sequence ID" value="GEM08017.1"/>
    <property type="molecule type" value="Genomic_DNA"/>
</dbReference>
<dbReference type="GO" id="GO:0005737">
    <property type="term" value="C:cytoplasm"/>
    <property type="evidence" value="ECO:0007669"/>
    <property type="project" value="TreeGrafter"/>
</dbReference>
<keyword evidence="1" id="KW-1133">Transmembrane helix</keyword>
<dbReference type="Gene3D" id="3.40.50.720">
    <property type="entry name" value="NAD(P)-binding Rossmann-like Domain"/>
    <property type="match status" value="1"/>
</dbReference>
<dbReference type="InterPro" id="IPR051783">
    <property type="entry name" value="NAD(P)-dependent_oxidoreduct"/>
</dbReference>
<evidence type="ECO:0000313" key="3">
    <source>
        <dbReference type="EMBL" id="GEM08017.1"/>
    </source>
</evidence>